<dbReference type="PANTHER" id="PTHR34605">
    <property type="entry name" value="PHAGE_INTEGRASE DOMAIN-CONTAINING PROTEIN"/>
    <property type="match status" value="1"/>
</dbReference>
<dbReference type="Gene3D" id="1.10.443.10">
    <property type="entry name" value="Intergrase catalytic core"/>
    <property type="match status" value="1"/>
</dbReference>
<dbReference type="GO" id="GO:0015074">
    <property type="term" value="P:DNA integration"/>
    <property type="evidence" value="ECO:0007669"/>
    <property type="project" value="InterPro"/>
</dbReference>
<keyword evidence="2" id="KW-0233">DNA recombination</keyword>
<dbReference type="InterPro" id="IPR002104">
    <property type="entry name" value="Integrase_catalytic"/>
</dbReference>
<reference evidence="4 5" key="1">
    <citation type="submission" date="2018-11" db="EMBL/GenBank/DDBJ databases">
        <authorList>
            <person name="Li F."/>
        </authorList>
    </citation>
    <scope>NUCLEOTIDE SEQUENCE [LARGE SCALE GENOMIC DNA]</scope>
    <source>
        <strain evidence="4 5">Gsoil 818</strain>
    </source>
</reference>
<keyword evidence="5" id="KW-1185">Reference proteome</keyword>
<dbReference type="GO" id="GO:0006310">
    <property type="term" value="P:DNA recombination"/>
    <property type="evidence" value="ECO:0007669"/>
    <property type="project" value="UniProtKB-KW"/>
</dbReference>
<feature type="domain" description="Tyr recombinase" evidence="3">
    <location>
        <begin position="134"/>
        <end position="330"/>
    </location>
</feature>
<proteinExistence type="predicted"/>
<comment type="caution">
    <text evidence="4">The sequence shown here is derived from an EMBL/GenBank/DDBJ whole genome shotgun (WGS) entry which is preliminary data.</text>
</comment>
<dbReference type="PANTHER" id="PTHR34605:SF3">
    <property type="entry name" value="P CELL-TYPE AGGLUTINATION PROTEIN MAP4-LIKE-RELATED"/>
    <property type="match status" value="1"/>
</dbReference>
<protein>
    <submittedName>
        <fullName evidence="4">Integrase</fullName>
    </submittedName>
</protein>
<gene>
    <name evidence="4" type="ORF">EFL26_21540</name>
</gene>
<dbReference type="SUPFAM" id="SSF56349">
    <property type="entry name" value="DNA breaking-rejoining enzymes"/>
    <property type="match status" value="1"/>
</dbReference>
<dbReference type="RefSeq" id="WP_123224973.1">
    <property type="nucleotide sequence ID" value="NZ_RJSF01000047.1"/>
</dbReference>
<name>A0A3N0GHX3_9ACTN</name>
<dbReference type="InterPro" id="IPR010998">
    <property type="entry name" value="Integrase_recombinase_N"/>
</dbReference>
<sequence>MTTSPLYLLPRNPPAPLPAALPNGLTSDDADRIAEAIAAARTESTRKIYAYTWGQWARWCAGRGLASLPGDPAALCAYLTERAEAGIAVVSLDGACTAIRHVHRMHDLPDPVASETVRQVRLGLRRTYGTAPRQLARPLSTDDIRQILDHLDRTTPPGIRDAAIILLGYASAMRRSEIIGLDLPDVREEPDGVLVTIRKSKTDQEGHGQIVAIARGKNPTTDPVAAMAAWRKLRGHQPGPLFTRFYRSQISLEALAGESVSRILRRRAKEAGLDAERITAHSLRAGHATTAALGGVPLARIAAQTRHKDLSVLVNRYIRPLEALATTSSRNLGL</sequence>
<dbReference type="Pfam" id="PF00589">
    <property type="entry name" value="Phage_integrase"/>
    <property type="match status" value="1"/>
</dbReference>
<keyword evidence="1" id="KW-0238">DNA-binding</keyword>
<evidence type="ECO:0000313" key="4">
    <source>
        <dbReference type="EMBL" id="RNM11742.1"/>
    </source>
</evidence>
<accession>A0A3N0GHX3</accession>
<dbReference type="InterPro" id="IPR011010">
    <property type="entry name" value="DNA_brk_join_enz"/>
</dbReference>
<dbReference type="InterPro" id="IPR013762">
    <property type="entry name" value="Integrase-like_cat_sf"/>
</dbReference>
<dbReference type="CDD" id="cd00799">
    <property type="entry name" value="INT_Cre_C"/>
    <property type="match status" value="1"/>
</dbReference>
<dbReference type="AlphaFoldDB" id="A0A3N0GHX3"/>
<dbReference type="GO" id="GO:0003677">
    <property type="term" value="F:DNA binding"/>
    <property type="evidence" value="ECO:0007669"/>
    <property type="project" value="UniProtKB-KW"/>
</dbReference>
<dbReference type="SUPFAM" id="SSF47823">
    <property type="entry name" value="lambda integrase-like, N-terminal domain"/>
    <property type="match status" value="1"/>
</dbReference>
<evidence type="ECO:0000259" key="3">
    <source>
        <dbReference type="PROSITE" id="PS51898"/>
    </source>
</evidence>
<dbReference type="InterPro" id="IPR052925">
    <property type="entry name" value="Phage_Integrase-like_Recomb"/>
</dbReference>
<evidence type="ECO:0000313" key="5">
    <source>
        <dbReference type="Proteomes" id="UP000279994"/>
    </source>
</evidence>
<evidence type="ECO:0000256" key="1">
    <source>
        <dbReference type="ARBA" id="ARBA00023125"/>
    </source>
</evidence>
<dbReference type="EMBL" id="RJSF01000047">
    <property type="protein sequence ID" value="RNM11742.1"/>
    <property type="molecule type" value="Genomic_DNA"/>
</dbReference>
<evidence type="ECO:0000256" key="2">
    <source>
        <dbReference type="ARBA" id="ARBA00023172"/>
    </source>
</evidence>
<dbReference type="OrthoDB" id="9815875at2"/>
<organism evidence="4 5">
    <name type="scientific">Nocardioides pocheonensis</name>
    <dbReference type="NCBI Taxonomy" id="661485"/>
    <lineage>
        <taxon>Bacteria</taxon>
        <taxon>Bacillati</taxon>
        <taxon>Actinomycetota</taxon>
        <taxon>Actinomycetes</taxon>
        <taxon>Propionibacteriales</taxon>
        <taxon>Nocardioidaceae</taxon>
        <taxon>Nocardioides</taxon>
    </lineage>
</organism>
<dbReference type="Proteomes" id="UP000279994">
    <property type="component" value="Unassembled WGS sequence"/>
</dbReference>
<dbReference type="Gene3D" id="1.10.150.130">
    <property type="match status" value="1"/>
</dbReference>
<dbReference type="PROSITE" id="PS51898">
    <property type="entry name" value="TYR_RECOMBINASE"/>
    <property type="match status" value="1"/>
</dbReference>